<geneLocation type="mitochondrion" evidence="3"/>
<evidence type="ECO:0000313" key="4">
    <source>
        <dbReference type="EMBL" id="AIM52413.1"/>
    </source>
</evidence>
<evidence type="ECO:0000313" key="2">
    <source>
        <dbReference type="EMBL" id="AIM52374.1"/>
    </source>
</evidence>
<dbReference type="EMBL" id="KJ855255">
    <property type="protein sequence ID" value="AIM52374.1"/>
    <property type="molecule type" value="Genomic_DNA"/>
</dbReference>
<dbReference type="EMBL" id="KJ855258">
    <property type="protein sequence ID" value="AIM52413.1"/>
    <property type="molecule type" value="Genomic_DNA"/>
</dbReference>
<name>A0A0A0QJI3_CRASI</name>
<feature type="transmembrane region" description="Helical" evidence="1">
    <location>
        <begin position="6"/>
        <end position="22"/>
    </location>
</feature>
<dbReference type="EMBL" id="KJ855257">
    <property type="protein sequence ID" value="AIM52400.1"/>
    <property type="molecule type" value="Genomic_DNA"/>
</dbReference>
<organism evidence="3">
    <name type="scientific">Crassostrea sikamea</name>
    <name type="common">Kumamoto oyster</name>
    <dbReference type="NCBI Taxonomy" id="94324"/>
    <lineage>
        <taxon>Eukaryota</taxon>
        <taxon>Metazoa</taxon>
        <taxon>Spiralia</taxon>
        <taxon>Lophotrochozoa</taxon>
        <taxon>Mollusca</taxon>
        <taxon>Bivalvia</taxon>
        <taxon>Autobranchia</taxon>
        <taxon>Pteriomorphia</taxon>
        <taxon>Ostreida</taxon>
        <taxon>Ostreoidea</taxon>
        <taxon>Ostreidae</taxon>
        <taxon>Crassostrea</taxon>
    </lineage>
</organism>
<keyword evidence="1" id="KW-0812">Transmembrane</keyword>
<evidence type="ECO:0000313" key="3">
    <source>
        <dbReference type="EMBL" id="AIM52400.1"/>
    </source>
</evidence>
<keyword evidence="1" id="KW-1133">Transmembrane helix</keyword>
<accession>A0A0A0QJI3</accession>
<keyword evidence="1" id="KW-0472">Membrane</keyword>
<keyword evidence="3" id="KW-0496">Mitochondrion</keyword>
<sequence>MKLAIVWSVLWSFVVYWSWVVWHRACNPMADISNDLSSL</sequence>
<gene>
    <name evidence="3" type="primary">ATP8</name>
</gene>
<protein>
    <submittedName>
        <fullName evidence="3">ATP synthase F0 subunit 8</fullName>
    </submittedName>
</protein>
<proteinExistence type="predicted"/>
<dbReference type="AlphaFoldDB" id="A0A0A0QJI3"/>
<evidence type="ECO:0000256" key="1">
    <source>
        <dbReference type="SAM" id="Phobius"/>
    </source>
</evidence>
<reference evidence="3" key="1">
    <citation type="journal article" date="2016" name="Mar. Biotechnol.">
        <title>Intraspecific Variation in Mitogenomes of Five Crassostrea Species Provides Insight into Oyster Diversification and Speciation.</title>
        <authorList>
            <person name="Ren J."/>
            <person name="Hou Z."/>
            <person name="Wang H."/>
            <person name="Sun M.A."/>
            <person name="Liu X."/>
            <person name="Liu B."/>
            <person name="Guo X."/>
        </authorList>
    </citation>
    <scope>NUCLEOTIDE SEQUENCE</scope>
    <source>
        <strain evidence="4">BHS04</strain>
        <strain evidence="2">HC49</strain>
        <strain evidence="3">NT544</strain>
    </source>
</reference>